<gene>
    <name evidence="10" type="ORF">KKC1_01320</name>
</gene>
<dbReference type="InterPro" id="IPR020610">
    <property type="entry name" value="Thiolase_AS"/>
</dbReference>
<dbReference type="OrthoDB" id="56116at2"/>
<comment type="similarity">
    <text evidence="1 7">Belongs to the thiolase-like superfamily. Thiolase family.</text>
</comment>
<organism evidence="10 11">
    <name type="scientific">Calderihabitans maritimus</name>
    <dbReference type="NCBI Taxonomy" id="1246530"/>
    <lineage>
        <taxon>Bacteria</taxon>
        <taxon>Bacillati</taxon>
        <taxon>Bacillota</taxon>
        <taxon>Clostridia</taxon>
        <taxon>Neomoorellales</taxon>
        <taxon>Calderihabitantaceae</taxon>
        <taxon>Calderihabitans</taxon>
    </lineage>
</organism>
<evidence type="ECO:0000259" key="8">
    <source>
        <dbReference type="Pfam" id="PF00108"/>
    </source>
</evidence>
<dbReference type="Pfam" id="PF02803">
    <property type="entry name" value="Thiolase_C"/>
    <property type="match status" value="1"/>
</dbReference>
<keyword evidence="3 7" id="KW-0808">Transferase</keyword>
<dbReference type="AlphaFoldDB" id="A0A1Z5HNW8"/>
<dbReference type="NCBIfam" id="TIGR01930">
    <property type="entry name" value="AcCoA-C-Actrans"/>
    <property type="match status" value="1"/>
</dbReference>
<evidence type="ECO:0000256" key="4">
    <source>
        <dbReference type="ARBA" id="ARBA00023315"/>
    </source>
</evidence>
<proteinExistence type="inferred from homology"/>
<feature type="active site" description="Proton acceptor" evidence="6">
    <location>
        <position position="387"/>
    </location>
</feature>
<evidence type="ECO:0000313" key="11">
    <source>
        <dbReference type="Proteomes" id="UP000197032"/>
    </source>
</evidence>
<evidence type="ECO:0000256" key="6">
    <source>
        <dbReference type="PIRSR" id="PIRSR000429-1"/>
    </source>
</evidence>
<name>A0A1Z5HNW8_9FIRM</name>
<dbReference type="Pfam" id="PF00108">
    <property type="entry name" value="Thiolase_N"/>
    <property type="match status" value="1"/>
</dbReference>
<feature type="domain" description="Thiolase N-terminal" evidence="8">
    <location>
        <begin position="5"/>
        <end position="262"/>
    </location>
</feature>
<feature type="domain" description="Thiolase C-terminal" evidence="9">
    <location>
        <begin position="271"/>
        <end position="399"/>
    </location>
</feature>
<sequence length="400" mass="42278">MVQEVVVVSAARTPFGRYLGSLKDVPVVELGKIAVEAAVERACISPEVIEEVYIGHCFAPEAETPSVVGRQIALKAGIPPEVMAVTVDTACCSSLLATRLAYQSIASGQAEVALAGGVESMSRMAYLVPPVIRWGTRIGHLVIEDFNYGLEYKGYNPVSVDAGEVALEYGVTREDQDRWALQSQKRYAAALAAGKFKDEIVPVKVPRKKGPPLQVERDEQPRPDTTLEKLAQLPTVYGSPTVTAGNAPGLNDGATALVLMSRRKADSLGIKPLGRIKAALGRSTNPRYIASIPGIVIQELLRRTGIDLGEIDLIEINEAFAAMPLVSSLVLAGGDKDKARALHEKINVNGGAIAIGHPVGASGARILMTLLYELGRRGGGKGVAAICGGLAQGEAMLVEV</sequence>
<dbReference type="CDD" id="cd00751">
    <property type="entry name" value="thiolase"/>
    <property type="match status" value="1"/>
</dbReference>
<evidence type="ECO:0000256" key="2">
    <source>
        <dbReference type="ARBA" id="ARBA00012705"/>
    </source>
</evidence>
<accession>A0A1Z5HNW8</accession>
<evidence type="ECO:0000313" key="10">
    <source>
        <dbReference type="EMBL" id="GAW90970.1"/>
    </source>
</evidence>
<dbReference type="PROSITE" id="PS00099">
    <property type="entry name" value="THIOLASE_3"/>
    <property type="match status" value="1"/>
</dbReference>
<protein>
    <recommendedName>
        <fullName evidence="2">acetyl-CoA C-acetyltransferase</fullName>
        <ecNumber evidence="2">2.3.1.9</ecNumber>
    </recommendedName>
    <alternativeName>
        <fullName evidence="5">Acetoacetyl-CoA thiolase</fullName>
    </alternativeName>
</protein>
<evidence type="ECO:0000259" key="9">
    <source>
        <dbReference type="Pfam" id="PF02803"/>
    </source>
</evidence>
<dbReference type="PIRSF" id="PIRSF000429">
    <property type="entry name" value="Ac-CoA_Ac_transf"/>
    <property type="match status" value="1"/>
</dbReference>
<feature type="active site" description="Proton acceptor" evidence="6">
    <location>
        <position position="357"/>
    </location>
</feature>
<dbReference type="InterPro" id="IPR002155">
    <property type="entry name" value="Thiolase"/>
</dbReference>
<evidence type="ECO:0000256" key="1">
    <source>
        <dbReference type="ARBA" id="ARBA00010982"/>
    </source>
</evidence>
<dbReference type="EMBL" id="BDGJ01000002">
    <property type="protein sequence ID" value="GAW90970.1"/>
    <property type="molecule type" value="Genomic_DNA"/>
</dbReference>
<dbReference type="PANTHER" id="PTHR18919:SF107">
    <property type="entry name" value="ACETYL-COA ACETYLTRANSFERASE, CYTOSOLIC"/>
    <property type="match status" value="1"/>
</dbReference>
<evidence type="ECO:0000256" key="7">
    <source>
        <dbReference type="RuleBase" id="RU003557"/>
    </source>
</evidence>
<comment type="caution">
    <text evidence="10">The sequence shown here is derived from an EMBL/GenBank/DDBJ whole genome shotgun (WGS) entry which is preliminary data.</text>
</comment>
<keyword evidence="4 7" id="KW-0012">Acyltransferase</keyword>
<keyword evidence="11" id="KW-1185">Reference proteome</keyword>
<dbReference type="InterPro" id="IPR020617">
    <property type="entry name" value="Thiolase_C"/>
</dbReference>
<dbReference type="EC" id="2.3.1.9" evidence="2"/>
<dbReference type="InterPro" id="IPR016039">
    <property type="entry name" value="Thiolase-like"/>
</dbReference>
<evidence type="ECO:0000256" key="3">
    <source>
        <dbReference type="ARBA" id="ARBA00022679"/>
    </source>
</evidence>
<dbReference type="InterPro" id="IPR020613">
    <property type="entry name" value="Thiolase_CS"/>
</dbReference>
<dbReference type="Proteomes" id="UP000197032">
    <property type="component" value="Unassembled WGS sequence"/>
</dbReference>
<dbReference type="Gene3D" id="3.40.47.10">
    <property type="match status" value="2"/>
</dbReference>
<dbReference type="PANTHER" id="PTHR18919">
    <property type="entry name" value="ACETYL-COA C-ACYLTRANSFERASE"/>
    <property type="match status" value="1"/>
</dbReference>
<dbReference type="InterPro" id="IPR020616">
    <property type="entry name" value="Thiolase_N"/>
</dbReference>
<dbReference type="RefSeq" id="WP_088552572.1">
    <property type="nucleotide sequence ID" value="NZ_BDGJ01000002.1"/>
</dbReference>
<evidence type="ECO:0000256" key="5">
    <source>
        <dbReference type="ARBA" id="ARBA00030755"/>
    </source>
</evidence>
<feature type="active site" description="Acyl-thioester intermediate" evidence="6">
    <location>
        <position position="91"/>
    </location>
</feature>
<dbReference type="PROSITE" id="PS00737">
    <property type="entry name" value="THIOLASE_2"/>
    <property type="match status" value="1"/>
</dbReference>
<dbReference type="SUPFAM" id="SSF53901">
    <property type="entry name" value="Thiolase-like"/>
    <property type="match status" value="2"/>
</dbReference>
<reference evidence="11" key="1">
    <citation type="journal article" date="2017" name="Appl. Environ. Microbiol.">
        <title>Genomic analysis of Calderihabitans maritimus KKC1, a thermophilic hydrogenogenic carboxydotrophic bacterium isolated from marine sediment.</title>
        <authorList>
            <person name="Omae K."/>
            <person name="Yoneda Y."/>
            <person name="Fukuyama Y."/>
            <person name="Yoshida T."/>
            <person name="Sako Y."/>
        </authorList>
    </citation>
    <scope>NUCLEOTIDE SEQUENCE [LARGE SCALE GENOMIC DNA]</scope>
    <source>
        <strain evidence="11">KKC1</strain>
    </source>
</reference>
<dbReference type="GO" id="GO:0003985">
    <property type="term" value="F:acetyl-CoA C-acetyltransferase activity"/>
    <property type="evidence" value="ECO:0007669"/>
    <property type="project" value="UniProtKB-EC"/>
</dbReference>